<accession>A0A2T2N0Q3</accession>
<keyword evidence="2" id="KW-1185">Reference proteome</keyword>
<protein>
    <submittedName>
        <fullName evidence="1">Uncharacterized protein</fullName>
    </submittedName>
</protein>
<organism evidence="1 2">
    <name type="scientific">Corynespora cassiicola Philippines</name>
    <dbReference type="NCBI Taxonomy" id="1448308"/>
    <lineage>
        <taxon>Eukaryota</taxon>
        <taxon>Fungi</taxon>
        <taxon>Dikarya</taxon>
        <taxon>Ascomycota</taxon>
        <taxon>Pezizomycotina</taxon>
        <taxon>Dothideomycetes</taxon>
        <taxon>Pleosporomycetidae</taxon>
        <taxon>Pleosporales</taxon>
        <taxon>Corynesporascaceae</taxon>
        <taxon>Corynespora</taxon>
    </lineage>
</organism>
<name>A0A2T2N0Q3_CORCC</name>
<evidence type="ECO:0000313" key="2">
    <source>
        <dbReference type="Proteomes" id="UP000240883"/>
    </source>
</evidence>
<dbReference type="OrthoDB" id="6105938at2759"/>
<dbReference type="PANTHER" id="PTHR38846">
    <property type="entry name" value="C3H1-TYPE DOMAIN-CONTAINING PROTEIN"/>
    <property type="match status" value="1"/>
</dbReference>
<sequence>MTDNTFFGKFPGFEPDPSAPVSNEFFRLARHMRWRPGSKRFSKMRAECFRSEFAVYFGNDASRLQNWQSLCLELGIRENIGSITQCRKKLSRVHVNIVDLIDGRRTGDEPPMFPSMKALRRYTRSMGKFFPKEEAKAEGFLKALLRKVL</sequence>
<dbReference type="AlphaFoldDB" id="A0A2T2N0Q3"/>
<gene>
    <name evidence="1" type="ORF">BS50DRAFT_509359</name>
</gene>
<reference evidence="1 2" key="1">
    <citation type="journal article" date="2018" name="Front. Microbiol.">
        <title>Genome-Wide Analysis of Corynespora cassiicola Leaf Fall Disease Putative Effectors.</title>
        <authorList>
            <person name="Lopez D."/>
            <person name="Ribeiro S."/>
            <person name="Label P."/>
            <person name="Fumanal B."/>
            <person name="Venisse J.S."/>
            <person name="Kohler A."/>
            <person name="de Oliveira R.R."/>
            <person name="Labutti K."/>
            <person name="Lipzen A."/>
            <person name="Lail K."/>
            <person name="Bauer D."/>
            <person name="Ohm R.A."/>
            <person name="Barry K.W."/>
            <person name="Spatafora J."/>
            <person name="Grigoriev I.V."/>
            <person name="Martin F.M."/>
            <person name="Pujade-Renaud V."/>
        </authorList>
    </citation>
    <scope>NUCLEOTIDE SEQUENCE [LARGE SCALE GENOMIC DNA]</scope>
    <source>
        <strain evidence="1 2">Philippines</strain>
    </source>
</reference>
<evidence type="ECO:0000313" key="1">
    <source>
        <dbReference type="EMBL" id="PSN59007.1"/>
    </source>
</evidence>
<dbReference type="Proteomes" id="UP000240883">
    <property type="component" value="Unassembled WGS sequence"/>
</dbReference>
<dbReference type="EMBL" id="KZ678172">
    <property type="protein sequence ID" value="PSN59007.1"/>
    <property type="molecule type" value="Genomic_DNA"/>
</dbReference>
<proteinExistence type="predicted"/>
<dbReference type="PANTHER" id="PTHR38846:SF1">
    <property type="entry name" value="C3H1-TYPE DOMAIN-CONTAINING PROTEIN"/>
    <property type="match status" value="1"/>
</dbReference>